<dbReference type="RefSeq" id="WP_087926182.1">
    <property type="nucleotide sequence ID" value="NZ_CP021744.1"/>
</dbReference>
<evidence type="ECO:0000256" key="1">
    <source>
        <dbReference type="SAM" id="MobiDB-lite"/>
    </source>
</evidence>
<evidence type="ECO:0000313" key="3">
    <source>
        <dbReference type="Proteomes" id="UP000195755"/>
    </source>
</evidence>
<dbReference type="KEGG" id="salj:SMD11_2128"/>
<proteinExistence type="predicted"/>
<accession>A0A1Z2L0G2</accession>
<name>A0A1Z2L0G2_9ACTN</name>
<feature type="compositionally biased region" description="Gly residues" evidence="1">
    <location>
        <begin position="21"/>
        <end position="33"/>
    </location>
</feature>
<gene>
    <name evidence="2" type="ORF">SMD11_2128</name>
</gene>
<dbReference type="OrthoDB" id="9554054at2"/>
<dbReference type="EMBL" id="CP021744">
    <property type="protein sequence ID" value="ARZ67780.1"/>
    <property type="molecule type" value="Genomic_DNA"/>
</dbReference>
<dbReference type="AlphaFoldDB" id="A0A1Z2L0G2"/>
<dbReference type="Proteomes" id="UP000195755">
    <property type="component" value="Chromosome"/>
</dbReference>
<sequence>MAEVVVQLRTPSRPPPADGAAPGGPEGAGGGVDGCLRRRFGLLSRPLHPGADDPEALAWRTVDVPAGVDAESVAEALRARPDVAAAYVKPQAGPP</sequence>
<protein>
    <submittedName>
        <fullName evidence="2">Uncharacterized protein</fullName>
    </submittedName>
</protein>
<evidence type="ECO:0000313" key="2">
    <source>
        <dbReference type="EMBL" id="ARZ67780.1"/>
    </source>
</evidence>
<reference evidence="2 3" key="1">
    <citation type="submission" date="2017-06" db="EMBL/GenBank/DDBJ databases">
        <title>Streptomyces albireticuli Genome sequencing and assembly.</title>
        <authorList>
            <person name="Wang Y."/>
            <person name="Du B."/>
            <person name="Ding Y."/>
            <person name="Liu H."/>
            <person name="Hou Q."/>
            <person name="Liu K."/>
            <person name="Yao L."/>
            <person name="Wang C."/>
        </authorList>
    </citation>
    <scope>NUCLEOTIDE SEQUENCE [LARGE SCALE GENOMIC DNA]</scope>
    <source>
        <strain evidence="2 3">MDJK11</strain>
    </source>
</reference>
<feature type="region of interest" description="Disordered" evidence="1">
    <location>
        <begin position="1"/>
        <end position="34"/>
    </location>
</feature>
<organism evidence="2 3">
    <name type="scientific">Streptomyces albireticuli</name>
    <dbReference type="NCBI Taxonomy" id="1940"/>
    <lineage>
        <taxon>Bacteria</taxon>
        <taxon>Bacillati</taxon>
        <taxon>Actinomycetota</taxon>
        <taxon>Actinomycetes</taxon>
        <taxon>Kitasatosporales</taxon>
        <taxon>Streptomycetaceae</taxon>
        <taxon>Streptomyces</taxon>
    </lineage>
</organism>